<dbReference type="Pfam" id="PF22959">
    <property type="entry name" value="Ig_NUP210_15th"/>
    <property type="match status" value="1"/>
</dbReference>
<dbReference type="PANTHER" id="PTHR23019">
    <property type="entry name" value="NUCLEAR PORE MEMBRANE GLYCOPROTEIN GP210-RELATED"/>
    <property type="match status" value="1"/>
</dbReference>
<feature type="transmembrane region" description="Helical" evidence="1">
    <location>
        <begin position="6"/>
        <end position="27"/>
    </location>
</feature>
<keyword evidence="4" id="KW-1185">Reference proteome</keyword>
<name>A0A4W5LYK1_9TELE</name>
<dbReference type="PANTHER" id="PTHR23019:SF1">
    <property type="entry name" value="NUCLEAR PORE MEMBRANE GLYCOPROTEIN 210-LIKE"/>
    <property type="match status" value="1"/>
</dbReference>
<evidence type="ECO:0000313" key="4">
    <source>
        <dbReference type="Proteomes" id="UP000314982"/>
    </source>
</evidence>
<evidence type="ECO:0000259" key="2">
    <source>
        <dbReference type="Pfam" id="PF22959"/>
    </source>
</evidence>
<sequence length="154" mass="17015">MRVFMYVLIRVCVFIYVCTHACVIVCFRDTICPVRYALCQCVKGEGLVTVDSQRVLRAGPDTGSALLEVIAMETCGVNQTLHISVRVSPVWFVRLFSVSSLYSVGGGGLPAFPLGWTIRVRALCYDNLGQQFNAHNTLTHITTNRPARSVECVV</sequence>
<accession>A0A4W5LYK1</accession>
<dbReference type="InterPro" id="IPR055094">
    <property type="entry name" value="NUP210_Ig15"/>
</dbReference>
<proteinExistence type="predicted"/>
<dbReference type="Pfam" id="PF26183">
    <property type="entry name" value="Ig_NUP210_14th"/>
    <property type="match status" value="1"/>
</dbReference>
<feature type="domain" description="NUP210 Ig-like" evidence="2">
    <location>
        <begin position="93"/>
        <end position="145"/>
    </location>
</feature>
<keyword evidence="1" id="KW-0812">Transmembrane</keyword>
<reference evidence="4" key="1">
    <citation type="submission" date="2018-06" db="EMBL/GenBank/DDBJ databases">
        <title>Genome assembly of Danube salmon.</title>
        <authorList>
            <person name="Macqueen D.J."/>
            <person name="Gundappa M.K."/>
        </authorList>
    </citation>
    <scope>NUCLEOTIDE SEQUENCE [LARGE SCALE GENOMIC DNA]</scope>
</reference>
<evidence type="ECO:0000313" key="3">
    <source>
        <dbReference type="Ensembl" id="ENSHHUP00000031013.1"/>
    </source>
</evidence>
<reference evidence="3" key="3">
    <citation type="submission" date="2025-09" db="UniProtKB">
        <authorList>
            <consortium name="Ensembl"/>
        </authorList>
    </citation>
    <scope>IDENTIFICATION</scope>
</reference>
<keyword evidence="1" id="KW-1133">Transmembrane helix</keyword>
<keyword evidence="1" id="KW-0472">Membrane</keyword>
<dbReference type="Proteomes" id="UP000314982">
    <property type="component" value="Unassembled WGS sequence"/>
</dbReference>
<dbReference type="Ensembl" id="ENSHHUT00000032301.1">
    <property type="protein sequence ID" value="ENSHHUP00000031013.1"/>
    <property type="gene ID" value="ENSHHUG00000019686.1"/>
</dbReference>
<dbReference type="InterPro" id="IPR045197">
    <property type="entry name" value="NUP210-like"/>
</dbReference>
<reference evidence="3" key="2">
    <citation type="submission" date="2025-08" db="UniProtKB">
        <authorList>
            <consortium name="Ensembl"/>
        </authorList>
    </citation>
    <scope>IDENTIFICATION</scope>
</reference>
<evidence type="ECO:0000256" key="1">
    <source>
        <dbReference type="SAM" id="Phobius"/>
    </source>
</evidence>
<protein>
    <recommendedName>
        <fullName evidence="2">NUP210 Ig-like domain-containing protein</fullName>
    </recommendedName>
</protein>
<dbReference type="GeneTree" id="ENSGT00390000009491"/>
<dbReference type="GO" id="GO:0005643">
    <property type="term" value="C:nuclear pore"/>
    <property type="evidence" value="ECO:0007669"/>
    <property type="project" value="TreeGrafter"/>
</dbReference>
<dbReference type="AlphaFoldDB" id="A0A4W5LYK1"/>
<organism evidence="3 4">
    <name type="scientific">Hucho hucho</name>
    <name type="common">huchen</name>
    <dbReference type="NCBI Taxonomy" id="62062"/>
    <lineage>
        <taxon>Eukaryota</taxon>
        <taxon>Metazoa</taxon>
        <taxon>Chordata</taxon>
        <taxon>Craniata</taxon>
        <taxon>Vertebrata</taxon>
        <taxon>Euteleostomi</taxon>
        <taxon>Actinopterygii</taxon>
        <taxon>Neopterygii</taxon>
        <taxon>Teleostei</taxon>
        <taxon>Protacanthopterygii</taxon>
        <taxon>Salmoniformes</taxon>
        <taxon>Salmonidae</taxon>
        <taxon>Salmoninae</taxon>
        <taxon>Hucho</taxon>
    </lineage>
</organism>